<dbReference type="InterPro" id="IPR036249">
    <property type="entry name" value="Thioredoxin-like_sf"/>
</dbReference>
<dbReference type="AlphaFoldDB" id="A0AAY5JVN3"/>
<proteinExistence type="predicted"/>
<feature type="domain" description="Thioredoxin" evidence="3">
    <location>
        <begin position="68"/>
        <end position="125"/>
    </location>
</feature>
<keyword evidence="2" id="KW-0676">Redox-active center</keyword>
<evidence type="ECO:0000313" key="4">
    <source>
        <dbReference type="Ensembl" id="ENSELUP00000080404.1"/>
    </source>
</evidence>
<dbReference type="InterPro" id="IPR013766">
    <property type="entry name" value="Thioredoxin_domain"/>
</dbReference>
<reference evidence="4" key="2">
    <citation type="submission" date="2025-08" db="UniProtKB">
        <authorList>
            <consortium name="Ensembl"/>
        </authorList>
    </citation>
    <scope>IDENTIFICATION</scope>
</reference>
<sequence length="154" mass="17181">MSVFRGVCLRVSSRRGSTRRWPRQGRSWWLWTSRPHGAVPVRALLPSSRSAPERVCHAGNPFSRLGCCGFLTSASPLFQSLSENHPDAVFLKVDVDDAPDVASSCDIKCMPTFHFYKNKQKVMTSTQLVDALGNTANDTDEHNTIRFYPGPQSI</sequence>
<evidence type="ECO:0000256" key="1">
    <source>
        <dbReference type="ARBA" id="ARBA00023157"/>
    </source>
</evidence>
<accession>A0AAY5JVN3</accession>
<evidence type="ECO:0000256" key="2">
    <source>
        <dbReference type="ARBA" id="ARBA00023284"/>
    </source>
</evidence>
<dbReference type="Pfam" id="PF00085">
    <property type="entry name" value="Thioredoxin"/>
    <property type="match status" value="1"/>
</dbReference>
<dbReference type="SUPFAM" id="SSF52833">
    <property type="entry name" value="Thioredoxin-like"/>
    <property type="match status" value="1"/>
</dbReference>
<organism evidence="4 5">
    <name type="scientific">Esox lucius</name>
    <name type="common">Northern pike</name>
    <dbReference type="NCBI Taxonomy" id="8010"/>
    <lineage>
        <taxon>Eukaryota</taxon>
        <taxon>Metazoa</taxon>
        <taxon>Chordata</taxon>
        <taxon>Craniata</taxon>
        <taxon>Vertebrata</taxon>
        <taxon>Euteleostomi</taxon>
        <taxon>Actinopterygii</taxon>
        <taxon>Neopterygii</taxon>
        <taxon>Teleostei</taxon>
        <taxon>Protacanthopterygii</taxon>
        <taxon>Esociformes</taxon>
        <taxon>Esocidae</taxon>
        <taxon>Esox</taxon>
    </lineage>
</organism>
<dbReference type="PANTHER" id="PTHR46115">
    <property type="entry name" value="THIOREDOXIN-LIKE PROTEIN 1"/>
    <property type="match status" value="1"/>
</dbReference>
<dbReference type="GeneTree" id="ENSGT01120000277732"/>
<protein>
    <recommendedName>
        <fullName evidence="3">Thioredoxin domain-containing protein</fullName>
    </recommendedName>
</protein>
<evidence type="ECO:0000259" key="3">
    <source>
        <dbReference type="Pfam" id="PF00085"/>
    </source>
</evidence>
<keyword evidence="5" id="KW-1185">Reference proteome</keyword>
<reference evidence="4 5" key="1">
    <citation type="submission" date="2020-02" db="EMBL/GenBank/DDBJ databases">
        <title>Esox lucius (northern pike) genome, fEsoLuc1, primary haplotype.</title>
        <authorList>
            <person name="Myers G."/>
            <person name="Karagic N."/>
            <person name="Meyer A."/>
            <person name="Pippel M."/>
            <person name="Reichard M."/>
            <person name="Winkler S."/>
            <person name="Tracey A."/>
            <person name="Sims Y."/>
            <person name="Howe K."/>
            <person name="Rhie A."/>
            <person name="Formenti G."/>
            <person name="Durbin R."/>
            <person name="Fedrigo O."/>
            <person name="Jarvis E.D."/>
        </authorList>
    </citation>
    <scope>NUCLEOTIDE SEQUENCE [LARGE SCALE GENOMIC DNA]</scope>
</reference>
<dbReference type="Ensembl" id="ENSELUT00000095483.1">
    <property type="protein sequence ID" value="ENSELUP00000080404.1"/>
    <property type="gene ID" value="ENSELUG00000038830.1"/>
</dbReference>
<dbReference type="CDD" id="cd02947">
    <property type="entry name" value="TRX_family"/>
    <property type="match status" value="1"/>
</dbReference>
<dbReference type="Proteomes" id="UP000265140">
    <property type="component" value="Chromosome 25"/>
</dbReference>
<name>A0AAY5JVN3_ESOLU</name>
<dbReference type="Gene3D" id="3.40.30.10">
    <property type="entry name" value="Glutaredoxin"/>
    <property type="match status" value="1"/>
</dbReference>
<reference evidence="4" key="3">
    <citation type="submission" date="2025-09" db="UniProtKB">
        <authorList>
            <consortium name="Ensembl"/>
        </authorList>
    </citation>
    <scope>IDENTIFICATION</scope>
</reference>
<evidence type="ECO:0000313" key="5">
    <source>
        <dbReference type="Proteomes" id="UP000265140"/>
    </source>
</evidence>
<keyword evidence="1" id="KW-1015">Disulfide bond</keyword>